<feature type="transmembrane region" description="Helical" evidence="2">
    <location>
        <begin position="78"/>
        <end position="99"/>
    </location>
</feature>
<dbReference type="InterPro" id="IPR058062">
    <property type="entry name" value="SCO7613_C"/>
</dbReference>
<feature type="transmembrane region" description="Helical" evidence="2">
    <location>
        <begin position="535"/>
        <end position="556"/>
    </location>
</feature>
<evidence type="ECO:0000313" key="4">
    <source>
        <dbReference type="Proteomes" id="UP001596413"/>
    </source>
</evidence>
<feature type="transmembrane region" description="Helical" evidence="2">
    <location>
        <begin position="296"/>
        <end position="314"/>
    </location>
</feature>
<keyword evidence="2" id="KW-0812">Transmembrane</keyword>
<feature type="transmembrane region" description="Helical" evidence="2">
    <location>
        <begin position="352"/>
        <end position="377"/>
    </location>
</feature>
<feature type="transmembrane region" description="Helical" evidence="2">
    <location>
        <begin position="768"/>
        <end position="785"/>
    </location>
</feature>
<feature type="transmembrane region" description="Helical" evidence="2">
    <location>
        <begin position="588"/>
        <end position="607"/>
    </location>
</feature>
<feature type="transmembrane region" description="Helical" evidence="2">
    <location>
        <begin position="508"/>
        <end position="528"/>
    </location>
</feature>
<keyword evidence="4" id="KW-1185">Reference proteome</keyword>
<sequence>MTTPLPPAEELRRLDAELAHLDARRAQLLQRRTCLLQVLQAAAPPAGAQRPGPHWQPWQPRPAAGDAREVSAPSAQNVLLALGGVLLAVAALAFTLVSWGSMGTGGRALVLAAVTGVAGAAPVVLLRRRLTATAEALAALALALTLVDALAVMLIAEPRDPAAYWSAAFALLAAGWAGYGLLVRKVRLPLPAAVLAAQPVLPLLALAATGAESVQGVLWALLATAAADLAAALTVTRRSVRLTAAVAAWATGGCALLGAGVLSLDAGTAPVLRAAALLGAGAALALLAARRTGQPAPAAVAGASVVVGVGGVVRTSVPEAWAAPGYLLAALPVAGAALAVRGTDWAAVRKGLAGAAAAAQVLVLCWTLPALAAAVAAPVRWLAKVWEGTPAEVGATVVPWGEGLAVPVTLAVSGAVALAAARFTAGVARTTASCAAVALLGAAALVLPSALTVSYPVALTLLCVLVLAALAGAVAGERRGGGAVATAALGLALAAAADATLLALAGQAATLAVCGALLAQAALAAALLTPSLRQTATACAAVGWAAALAVAAPAAAGLAAHQIALFVLLVPAATTLLAAVLRTSNRTLGPALEASGATAGALALTLAAGNTGWLSGALAVGGVIAAGAALRPQRRWAAYVSAALFLAAQWTRLAAWGVDTPEAYTLPASLAALAAGALRCRREPQTGSWAAYGPGLAFTLLPSLVAAWADPHWQRPLLLGLAALALTLAGARSRLQAPLLLGGAVLALDVLHELAPYVVQVAGVLPRWMPPAAVGALLLAVGATYEQRLREARRVREALGRMR</sequence>
<dbReference type="Proteomes" id="UP001596413">
    <property type="component" value="Unassembled WGS sequence"/>
</dbReference>
<feature type="transmembrane region" description="Helical" evidence="2">
    <location>
        <begin position="270"/>
        <end position="289"/>
    </location>
</feature>
<organism evidence="3 4">
    <name type="scientific">Streptomyces polyrhachis</name>
    <dbReference type="NCBI Taxonomy" id="1282885"/>
    <lineage>
        <taxon>Bacteria</taxon>
        <taxon>Bacillati</taxon>
        <taxon>Actinomycetota</taxon>
        <taxon>Actinomycetes</taxon>
        <taxon>Kitasatosporales</taxon>
        <taxon>Streptomycetaceae</taxon>
        <taxon>Streptomyces</taxon>
    </lineage>
</organism>
<keyword evidence="2" id="KW-0472">Membrane</keyword>
<proteinExistence type="predicted"/>
<protein>
    <submittedName>
        <fullName evidence="3">SCO7613 C-terminal domain-containing membrane protein</fullName>
    </submittedName>
</protein>
<comment type="caution">
    <text evidence="3">The sequence shown here is derived from an EMBL/GenBank/DDBJ whole genome shotgun (WGS) entry which is preliminary data.</text>
</comment>
<feature type="transmembrane region" description="Helical" evidence="2">
    <location>
        <begin position="105"/>
        <end position="125"/>
    </location>
</feature>
<feature type="region of interest" description="Disordered" evidence="1">
    <location>
        <begin position="45"/>
        <end position="67"/>
    </location>
</feature>
<evidence type="ECO:0000256" key="2">
    <source>
        <dbReference type="SAM" id="Phobius"/>
    </source>
</evidence>
<gene>
    <name evidence="3" type="ORF">ACFQLX_04845</name>
</gene>
<feature type="transmembrane region" description="Helical" evidence="2">
    <location>
        <begin position="320"/>
        <end position="340"/>
    </location>
</feature>
<dbReference type="RefSeq" id="WP_386412275.1">
    <property type="nucleotide sequence ID" value="NZ_JBHSZO010000005.1"/>
</dbReference>
<dbReference type="NCBIfam" id="NF047321">
    <property type="entry name" value="SCO7613_CTERM"/>
    <property type="match status" value="1"/>
</dbReference>
<feature type="transmembrane region" description="Helical" evidence="2">
    <location>
        <begin position="217"/>
        <end position="235"/>
    </location>
</feature>
<feature type="transmembrane region" description="Helical" evidence="2">
    <location>
        <begin position="483"/>
        <end position="502"/>
    </location>
</feature>
<feature type="transmembrane region" description="Helical" evidence="2">
    <location>
        <begin position="562"/>
        <end position="581"/>
    </location>
</feature>
<evidence type="ECO:0000313" key="3">
    <source>
        <dbReference type="EMBL" id="MFC7217504.1"/>
    </source>
</evidence>
<dbReference type="EMBL" id="JBHSZO010000005">
    <property type="protein sequence ID" value="MFC7217504.1"/>
    <property type="molecule type" value="Genomic_DNA"/>
</dbReference>
<keyword evidence="2" id="KW-1133">Transmembrane helix</keyword>
<accession>A0ABW2GBW5</accession>
<feature type="transmembrane region" description="Helical" evidence="2">
    <location>
        <begin position="162"/>
        <end position="183"/>
    </location>
</feature>
<feature type="transmembrane region" description="Helical" evidence="2">
    <location>
        <begin position="190"/>
        <end position="211"/>
    </location>
</feature>
<feature type="transmembrane region" description="Helical" evidence="2">
    <location>
        <begin position="613"/>
        <end position="630"/>
    </location>
</feature>
<feature type="transmembrane region" description="Helical" evidence="2">
    <location>
        <begin position="242"/>
        <end position="264"/>
    </location>
</feature>
<evidence type="ECO:0000256" key="1">
    <source>
        <dbReference type="SAM" id="MobiDB-lite"/>
    </source>
</evidence>
<feature type="transmembrane region" description="Helical" evidence="2">
    <location>
        <begin position="397"/>
        <end position="420"/>
    </location>
</feature>
<feature type="transmembrane region" description="Helical" evidence="2">
    <location>
        <begin position="137"/>
        <end position="156"/>
    </location>
</feature>
<feature type="transmembrane region" description="Helical" evidence="2">
    <location>
        <begin position="432"/>
        <end position="451"/>
    </location>
</feature>
<feature type="transmembrane region" description="Helical" evidence="2">
    <location>
        <begin position="457"/>
        <end position="476"/>
    </location>
</feature>
<reference evidence="4" key="1">
    <citation type="journal article" date="2019" name="Int. J. Syst. Evol. Microbiol.">
        <title>The Global Catalogue of Microorganisms (GCM) 10K type strain sequencing project: providing services to taxonomists for standard genome sequencing and annotation.</title>
        <authorList>
            <consortium name="The Broad Institute Genomics Platform"/>
            <consortium name="The Broad Institute Genome Sequencing Center for Infectious Disease"/>
            <person name="Wu L."/>
            <person name="Ma J."/>
        </authorList>
    </citation>
    <scope>NUCLEOTIDE SEQUENCE [LARGE SCALE GENOMIC DNA]</scope>
    <source>
        <strain evidence="4">CGMCC 1.13681</strain>
    </source>
</reference>
<name>A0ABW2GBW5_9ACTN</name>
<feature type="transmembrane region" description="Helical" evidence="2">
    <location>
        <begin position="689"/>
        <end position="709"/>
    </location>
</feature>